<dbReference type="Pfam" id="PF00128">
    <property type="entry name" value="Alpha-amylase"/>
    <property type="match status" value="1"/>
</dbReference>
<dbReference type="Gene3D" id="3.20.20.80">
    <property type="entry name" value="Glycosidases"/>
    <property type="match status" value="1"/>
</dbReference>
<comment type="caution">
    <text evidence="2">The sequence shown here is derived from an EMBL/GenBank/DDBJ whole genome shotgun (WGS) entry which is preliminary data.</text>
</comment>
<dbReference type="InterPro" id="IPR017853">
    <property type="entry name" value="GH"/>
</dbReference>
<name>A0A6L6QKD4_9BURK</name>
<dbReference type="Proteomes" id="UP000472320">
    <property type="component" value="Unassembled WGS sequence"/>
</dbReference>
<evidence type="ECO:0000313" key="2">
    <source>
        <dbReference type="EMBL" id="MTW12377.1"/>
    </source>
</evidence>
<dbReference type="AlphaFoldDB" id="A0A6L6QKD4"/>
<dbReference type="EMBL" id="WNKX01000013">
    <property type="protein sequence ID" value="MTW12377.1"/>
    <property type="molecule type" value="Genomic_DNA"/>
</dbReference>
<dbReference type="PANTHER" id="PTHR10357:SF213">
    <property type="entry name" value="ALPHA AMYLASE CATALYTIC REGION"/>
    <property type="match status" value="1"/>
</dbReference>
<dbReference type="SMART" id="SM00642">
    <property type="entry name" value="Aamy"/>
    <property type="match status" value="1"/>
</dbReference>
<dbReference type="InterPro" id="IPR006047">
    <property type="entry name" value="GH13_cat_dom"/>
</dbReference>
<evidence type="ECO:0000313" key="3">
    <source>
        <dbReference type="Proteomes" id="UP000472320"/>
    </source>
</evidence>
<evidence type="ECO:0000259" key="1">
    <source>
        <dbReference type="SMART" id="SM00642"/>
    </source>
</evidence>
<reference evidence="2 3" key="1">
    <citation type="submission" date="2019-11" db="EMBL/GenBank/DDBJ databases">
        <title>Type strains purchased from KCTC, JCM and DSMZ.</title>
        <authorList>
            <person name="Lu H."/>
        </authorList>
    </citation>
    <scope>NUCLEOTIDE SEQUENCE [LARGE SCALE GENOMIC DNA]</scope>
    <source>
        <strain evidence="2 3">JCM 31587</strain>
    </source>
</reference>
<dbReference type="Gene3D" id="1.10.1740.10">
    <property type="match status" value="1"/>
</dbReference>
<dbReference type="SUPFAM" id="SSF51445">
    <property type="entry name" value="(Trans)glycosidases"/>
    <property type="match status" value="1"/>
</dbReference>
<keyword evidence="3" id="KW-1185">Reference proteome</keyword>
<sequence length="634" mass="69240">MSSSIHHLLNAVPEGRHAEAGRRYAVHGPALRSCLHSLYGATPGFEQWYGSLLAAVGELHGARSPALAALDTARAAQPDWFLGQQMLGYCSYVDRFGGDLRGVARRIPHLQELGVRYLHLLPFLKMREGENDGGFAVASFEQVEPRFGSNADLEALTASLREAGISLCADFILNHVADDHAWARGACEGDERLRSFFHLFPDRAQPDAYERTLGQVFPQAAPGNFTYVPAMDAWAWTTFYPYQWDLNWSNPEVFSAMAGTLLRLANRGIEVFRLDSTAFLWKREGTNCMNQPEAHLILQALRALTSIAAPGVLLKAEAIVPMRELPAYFGQPKQPECHIAYHSSLMAAAWGSLAEQDAGLVRSVVEGTPALPPNASWLSYVRCHDDIGWNVLRAEAAEAAEGAAGRARDPQARLAAISRFFAGADGSYARGEAFQSSDPHAAHGSNGMAASLAGLEGASSVSSGSSVPISDAEGMALRRLLLLHGLALSFGALPVLYMGDELGQTNDYSFRERADRAMDSRWLQRPMLDEQRCAERHDNGTQAGRVYAALRTLVAARRHLPALAAGEPRSLLPAPNAVLALQRGPAFLALYNFSGEPQQFTLAGRWQDCLEPEQSHEGEMTIAPWAMLWLQRDK</sequence>
<accession>A0A6L6QKD4</accession>
<proteinExistence type="predicted"/>
<dbReference type="RefSeq" id="WP_155455376.1">
    <property type="nucleotide sequence ID" value="NZ_WNKX01000013.1"/>
</dbReference>
<dbReference type="InterPro" id="IPR013780">
    <property type="entry name" value="Glyco_hydro_b"/>
</dbReference>
<feature type="domain" description="Glycosyl hydrolase family 13 catalytic" evidence="1">
    <location>
        <begin position="90"/>
        <end position="557"/>
    </location>
</feature>
<dbReference type="GO" id="GO:0005975">
    <property type="term" value="P:carbohydrate metabolic process"/>
    <property type="evidence" value="ECO:0007669"/>
    <property type="project" value="InterPro"/>
</dbReference>
<dbReference type="PANTHER" id="PTHR10357">
    <property type="entry name" value="ALPHA-AMYLASE FAMILY MEMBER"/>
    <property type="match status" value="1"/>
</dbReference>
<dbReference type="Gene3D" id="3.90.400.10">
    <property type="entry name" value="Oligo-1,6-glucosidase, Domain 2"/>
    <property type="match status" value="1"/>
</dbReference>
<dbReference type="OrthoDB" id="9805159at2"/>
<organism evidence="2 3">
    <name type="scientific">Massilia eburnea</name>
    <dbReference type="NCBI Taxonomy" id="1776165"/>
    <lineage>
        <taxon>Bacteria</taxon>
        <taxon>Pseudomonadati</taxon>
        <taxon>Pseudomonadota</taxon>
        <taxon>Betaproteobacteria</taxon>
        <taxon>Burkholderiales</taxon>
        <taxon>Oxalobacteraceae</taxon>
        <taxon>Telluria group</taxon>
        <taxon>Massilia</taxon>
    </lineage>
</organism>
<dbReference type="Gene3D" id="2.60.40.1180">
    <property type="entry name" value="Golgi alpha-mannosidase II"/>
    <property type="match status" value="1"/>
</dbReference>
<gene>
    <name evidence="2" type="ORF">GM658_17355</name>
</gene>
<dbReference type="InterPro" id="IPR045857">
    <property type="entry name" value="O16G_dom_2"/>
</dbReference>
<protein>
    <submittedName>
        <fullName evidence="2">Amylosucrase</fullName>
    </submittedName>
</protein>